<dbReference type="EMBL" id="BMLZ01000003">
    <property type="protein sequence ID" value="GGP28812.1"/>
    <property type="molecule type" value="Genomic_DNA"/>
</dbReference>
<keyword evidence="3" id="KW-1185">Reference proteome</keyword>
<evidence type="ECO:0000313" key="2">
    <source>
        <dbReference type="EMBL" id="GGP28812.1"/>
    </source>
</evidence>
<evidence type="ECO:0008006" key="5">
    <source>
        <dbReference type="Google" id="ProtNLM"/>
    </source>
</evidence>
<dbReference type="Proteomes" id="UP000630135">
    <property type="component" value="Unassembled WGS sequence"/>
</dbReference>
<gene>
    <name evidence="2" type="ORF">GCM10008021_04630</name>
    <name evidence="1" type="ORF">GCM10010914_07960</name>
</gene>
<protein>
    <recommendedName>
        <fullName evidence="5">Oxalate:formate antiporter</fullName>
    </recommendedName>
</protein>
<accession>A0AAV4K1L6</accession>
<dbReference type="EMBL" id="BMMA01000004">
    <property type="protein sequence ID" value="GGI76124.1"/>
    <property type="molecule type" value="Genomic_DNA"/>
</dbReference>
<evidence type="ECO:0000313" key="3">
    <source>
        <dbReference type="Proteomes" id="UP000630135"/>
    </source>
</evidence>
<dbReference type="RefSeq" id="WP_017869093.1">
    <property type="nucleotide sequence ID" value="NZ_BMLZ01000003.1"/>
</dbReference>
<dbReference type="GeneID" id="59164463"/>
<reference evidence="2" key="1">
    <citation type="journal article" date="2014" name="Int. J. Syst. Evol. Microbiol.">
        <title>Complete genome of a new Firmicutes species belonging to the dominant human colonic microbiota ('Ruminococcus bicirculans') reveals two chromosomes and a selective capacity to utilize plant glucans.</title>
        <authorList>
            <consortium name="NISC Comparative Sequencing Program"/>
            <person name="Wegmann U."/>
            <person name="Louis P."/>
            <person name="Goesmann A."/>
            <person name="Henrissat B."/>
            <person name="Duncan S.H."/>
            <person name="Flint H.J."/>
        </authorList>
    </citation>
    <scope>NUCLEOTIDE SEQUENCE</scope>
    <source>
        <strain evidence="2">CGMCC 1.8884</strain>
    </source>
</reference>
<name>A0AAV4K1L6_9DEIO</name>
<reference evidence="1" key="2">
    <citation type="journal article" date="2014" name="Int. J. Syst. Evol. Microbiol.">
        <title>Complete genome sequence of Corynebacterium casei LMG S-19264T (=DSM 44701T), isolated from a smear-ripened cheese.</title>
        <authorList>
            <consortium name="US DOE Joint Genome Institute (JGI-PGF)"/>
            <person name="Walter F."/>
            <person name="Albersmeier A."/>
            <person name="Kalinowski J."/>
            <person name="Ruckert C."/>
        </authorList>
    </citation>
    <scope>NUCLEOTIDE SEQUENCE</scope>
    <source>
        <strain evidence="1">CGMCC 1.8885</strain>
    </source>
</reference>
<reference evidence="1" key="4">
    <citation type="submission" date="2023-08" db="EMBL/GenBank/DDBJ databases">
        <authorList>
            <person name="Sun Q."/>
            <person name="Zhou Y."/>
        </authorList>
    </citation>
    <scope>NUCLEOTIDE SEQUENCE</scope>
    <source>
        <strain evidence="2">CGMCC 1.8884</strain>
        <strain evidence="1">CGMCC 1.8885</strain>
    </source>
</reference>
<evidence type="ECO:0000313" key="4">
    <source>
        <dbReference type="Proteomes" id="UP000652720"/>
    </source>
</evidence>
<proteinExistence type="predicted"/>
<evidence type="ECO:0000313" key="1">
    <source>
        <dbReference type="EMBL" id="GGI76124.1"/>
    </source>
</evidence>
<comment type="caution">
    <text evidence="1">The sequence shown here is derived from an EMBL/GenBank/DDBJ whole genome shotgun (WGS) entry which is preliminary data.</text>
</comment>
<organism evidence="1 4">
    <name type="scientific">Deinococcus wulumuqiensis</name>
    <dbReference type="NCBI Taxonomy" id="980427"/>
    <lineage>
        <taxon>Bacteria</taxon>
        <taxon>Thermotogati</taxon>
        <taxon>Deinococcota</taxon>
        <taxon>Deinococci</taxon>
        <taxon>Deinococcales</taxon>
        <taxon>Deinococcaceae</taxon>
        <taxon>Deinococcus</taxon>
    </lineage>
</organism>
<dbReference type="Proteomes" id="UP000652720">
    <property type="component" value="Unassembled WGS sequence"/>
</dbReference>
<dbReference type="AlphaFoldDB" id="A0AAV4K1L6"/>
<sequence length="47" mass="5297">MTQHQTQPQSRPRPTSPALIALSWLTVALPLAWGVWETLVKVAQLFQ</sequence>
<reference evidence="3" key="3">
    <citation type="journal article" date="2019" name="Int. J. Syst. Evol. Microbiol.">
        <title>The Global Catalogue of Microorganisms (GCM) 10K type strain sequencing project: providing services to taxonomists for standard genome sequencing and annotation.</title>
        <authorList>
            <consortium name="The Broad Institute Genomics Platform"/>
            <consortium name="The Broad Institute Genome Sequencing Center for Infectious Disease"/>
            <person name="Wu L."/>
            <person name="Ma J."/>
        </authorList>
    </citation>
    <scope>NUCLEOTIDE SEQUENCE [LARGE SCALE GENOMIC DNA]</scope>
    <source>
        <strain evidence="3">CGMCC 1.8884</strain>
    </source>
</reference>